<dbReference type="InterPro" id="IPR009091">
    <property type="entry name" value="RCC1/BLIP-II"/>
</dbReference>
<dbReference type="GO" id="GO:0005737">
    <property type="term" value="C:cytoplasm"/>
    <property type="evidence" value="ECO:0007669"/>
    <property type="project" value="TreeGrafter"/>
</dbReference>
<dbReference type="GO" id="GO:0005085">
    <property type="term" value="F:guanyl-nucleotide exchange factor activity"/>
    <property type="evidence" value="ECO:0007669"/>
    <property type="project" value="TreeGrafter"/>
</dbReference>
<dbReference type="Gene3D" id="2.130.10.30">
    <property type="entry name" value="Regulator of chromosome condensation 1/beta-lactamase-inhibitor protein II"/>
    <property type="match status" value="2"/>
</dbReference>
<dbReference type="InterPro" id="IPR000408">
    <property type="entry name" value="Reg_chr_condens"/>
</dbReference>
<name>A0A2L0FB61_SORCE</name>
<protein>
    <submittedName>
        <fullName evidence="1">Uncharacterized protein</fullName>
    </submittedName>
</protein>
<organism evidence="1 2">
    <name type="scientific">Sorangium cellulosum</name>
    <name type="common">Polyangium cellulosum</name>
    <dbReference type="NCBI Taxonomy" id="56"/>
    <lineage>
        <taxon>Bacteria</taxon>
        <taxon>Pseudomonadati</taxon>
        <taxon>Myxococcota</taxon>
        <taxon>Polyangia</taxon>
        <taxon>Polyangiales</taxon>
        <taxon>Polyangiaceae</taxon>
        <taxon>Sorangium</taxon>
    </lineage>
</organism>
<sequence length="253" mass="25147">MPPRDVPGLGDVVALAAGGLVEDEDPSLGFTCAVRGGDTVACWGDNRSGQLGAGGDAEVRGEPAEVFDADGFPLRGVTRVAAGEAHVCALDERGDVWCWGDGAAGAVRKQGVSGAIDVAAGGRHSCAALGTGEVLCWGWNLNGQSGGRFVSDGEDSVGVTRVEGVAGARAVVAGGRHSCALLDDGGVMCWGSNQSGQLGTEEASLSSTPVRAALGVRATALAAGSEHTCALDDEGGVSCWGSDGHGQVGTGRE</sequence>
<accession>A0A2L0FB61</accession>
<dbReference type="PROSITE" id="PS50012">
    <property type="entry name" value="RCC1_3"/>
    <property type="match status" value="3"/>
</dbReference>
<evidence type="ECO:0000313" key="2">
    <source>
        <dbReference type="Proteomes" id="UP000238348"/>
    </source>
</evidence>
<proteinExistence type="predicted"/>
<dbReference type="InterPro" id="IPR051553">
    <property type="entry name" value="Ran_GTPase-activating"/>
</dbReference>
<dbReference type="EMBL" id="CP012673">
    <property type="protein sequence ID" value="AUX48737.1"/>
    <property type="molecule type" value="Genomic_DNA"/>
</dbReference>
<dbReference type="PANTHER" id="PTHR45982">
    <property type="entry name" value="REGULATOR OF CHROMOSOME CONDENSATION"/>
    <property type="match status" value="1"/>
</dbReference>
<evidence type="ECO:0000313" key="1">
    <source>
        <dbReference type="EMBL" id="AUX48737.1"/>
    </source>
</evidence>
<dbReference type="Pfam" id="PF13540">
    <property type="entry name" value="RCC1_2"/>
    <property type="match status" value="4"/>
</dbReference>
<gene>
    <name evidence="1" type="ORF">SOCE26_102780</name>
</gene>
<reference evidence="1 2" key="1">
    <citation type="submission" date="2015-09" db="EMBL/GenBank/DDBJ databases">
        <title>Sorangium comparison.</title>
        <authorList>
            <person name="Zaburannyi N."/>
            <person name="Bunk B."/>
            <person name="Overmann J."/>
            <person name="Mueller R."/>
        </authorList>
    </citation>
    <scope>NUCLEOTIDE SEQUENCE [LARGE SCALE GENOMIC DNA]</scope>
    <source>
        <strain evidence="1 2">So ce26</strain>
    </source>
</reference>
<dbReference type="Proteomes" id="UP000238348">
    <property type="component" value="Chromosome"/>
</dbReference>
<dbReference type="AlphaFoldDB" id="A0A2L0FB61"/>
<dbReference type="SUPFAM" id="SSF50985">
    <property type="entry name" value="RCC1/BLIP-II"/>
    <property type="match status" value="1"/>
</dbReference>
<dbReference type="PRINTS" id="PR00633">
    <property type="entry name" value="RCCNDNSATION"/>
</dbReference>
<dbReference type="PANTHER" id="PTHR45982:SF1">
    <property type="entry name" value="REGULATOR OF CHROMOSOME CONDENSATION"/>
    <property type="match status" value="1"/>
</dbReference>